<dbReference type="CDD" id="cd00331">
    <property type="entry name" value="IGPS"/>
    <property type="match status" value="1"/>
</dbReference>
<dbReference type="EMBL" id="CP011454">
    <property type="protein sequence ID" value="AMW06715.1"/>
    <property type="molecule type" value="Genomic_DNA"/>
</dbReference>
<dbReference type="KEGG" id="gph:GEMMAAP_09330"/>
<comment type="pathway">
    <text evidence="2">Amino-acid biosynthesis; L-tryptophan biosynthesis; L-tryptophan from chorismate: step 4/5.</text>
</comment>
<name>A0A143BQ85_9BACT</name>
<evidence type="ECO:0000259" key="9">
    <source>
        <dbReference type="Pfam" id="PF00218"/>
    </source>
</evidence>
<dbReference type="InterPro" id="IPR001468">
    <property type="entry name" value="Indole-3-GlycerolPSynthase_CS"/>
</dbReference>
<protein>
    <recommendedName>
        <fullName evidence="3">indole-3-glycerol-phosphate synthase</fullName>
        <ecNumber evidence="3">4.1.1.48</ecNumber>
    </recommendedName>
</protein>
<dbReference type="Gene3D" id="3.20.20.70">
    <property type="entry name" value="Aldolase class I"/>
    <property type="match status" value="1"/>
</dbReference>
<dbReference type="UniPathway" id="UPA00035">
    <property type="reaction ID" value="UER00043"/>
</dbReference>
<dbReference type="InterPro" id="IPR013798">
    <property type="entry name" value="Indole-3-glycerol_P_synth_dom"/>
</dbReference>
<proteinExistence type="predicted"/>
<dbReference type="Proteomes" id="UP000076404">
    <property type="component" value="Chromosome"/>
</dbReference>
<dbReference type="PANTHER" id="PTHR22854:SF2">
    <property type="entry name" value="INDOLE-3-GLYCEROL-PHOSPHATE SYNTHASE"/>
    <property type="match status" value="1"/>
</dbReference>
<dbReference type="InterPro" id="IPR045186">
    <property type="entry name" value="Indole-3-glycerol_P_synth"/>
</dbReference>
<evidence type="ECO:0000256" key="6">
    <source>
        <dbReference type="ARBA" id="ARBA00022822"/>
    </source>
</evidence>
<dbReference type="Pfam" id="PF00218">
    <property type="entry name" value="IGPS"/>
    <property type="match status" value="1"/>
</dbReference>
<dbReference type="STRING" id="1379270.GEMMAAP_09330"/>
<dbReference type="PROSITE" id="PS00614">
    <property type="entry name" value="IGPS"/>
    <property type="match status" value="1"/>
</dbReference>
<organism evidence="10 11">
    <name type="scientific">Gemmatimonas phototrophica</name>
    <dbReference type="NCBI Taxonomy" id="1379270"/>
    <lineage>
        <taxon>Bacteria</taxon>
        <taxon>Pseudomonadati</taxon>
        <taxon>Gemmatimonadota</taxon>
        <taxon>Gemmatimonadia</taxon>
        <taxon>Gemmatimonadales</taxon>
        <taxon>Gemmatimonadaceae</taxon>
        <taxon>Gemmatimonas</taxon>
    </lineage>
</organism>
<accession>A0A143BQ85</accession>
<dbReference type="GO" id="GO:0004425">
    <property type="term" value="F:indole-3-glycerol-phosphate synthase activity"/>
    <property type="evidence" value="ECO:0007669"/>
    <property type="project" value="UniProtKB-EC"/>
</dbReference>
<feature type="domain" description="Indole-3-glycerol phosphate synthase" evidence="9">
    <location>
        <begin position="12"/>
        <end position="250"/>
    </location>
</feature>
<dbReference type="PANTHER" id="PTHR22854">
    <property type="entry name" value="TRYPTOPHAN BIOSYNTHESIS PROTEIN"/>
    <property type="match status" value="1"/>
</dbReference>
<dbReference type="InterPro" id="IPR011060">
    <property type="entry name" value="RibuloseP-bd_barrel"/>
</dbReference>
<dbReference type="GO" id="GO:0000162">
    <property type="term" value="P:L-tryptophan biosynthetic process"/>
    <property type="evidence" value="ECO:0007669"/>
    <property type="project" value="UniProtKB-UniPathway"/>
</dbReference>
<evidence type="ECO:0000256" key="4">
    <source>
        <dbReference type="ARBA" id="ARBA00022605"/>
    </source>
</evidence>
<dbReference type="GO" id="GO:0004640">
    <property type="term" value="F:phosphoribosylanthranilate isomerase activity"/>
    <property type="evidence" value="ECO:0007669"/>
    <property type="project" value="TreeGrafter"/>
</dbReference>
<keyword evidence="7" id="KW-0057">Aromatic amino acid biosynthesis</keyword>
<reference evidence="10 11" key="1">
    <citation type="journal article" date="2014" name="Proc. Natl. Acad. Sci. U.S.A.">
        <title>Functional type 2 photosynthetic reaction centers found in the rare bacterial phylum Gemmatimonadetes.</title>
        <authorList>
            <person name="Zeng Y."/>
            <person name="Feng F."/>
            <person name="Medova H."/>
            <person name="Dean J."/>
            <person name="Koblizek M."/>
        </authorList>
    </citation>
    <scope>NUCLEOTIDE SEQUENCE [LARGE SCALE GENOMIC DNA]</scope>
    <source>
        <strain evidence="10 11">AP64</strain>
    </source>
</reference>
<dbReference type="eggNOG" id="COG0134">
    <property type="taxonomic scope" value="Bacteria"/>
</dbReference>
<evidence type="ECO:0000313" key="10">
    <source>
        <dbReference type="EMBL" id="AMW06715.1"/>
    </source>
</evidence>
<keyword evidence="4" id="KW-0028">Amino-acid biosynthesis</keyword>
<keyword evidence="6" id="KW-0822">Tryptophan biosynthesis</keyword>
<dbReference type="InterPro" id="IPR013785">
    <property type="entry name" value="Aldolase_TIM"/>
</dbReference>
<sequence length="271" mass="27291">MGALTQDAHARAAAVQGSLGELRARALDAPPPIPFASALRGPHLQVIAEVKRASPSKGLIAPGLDAAAQAAAYVAGGAAAISVLTEPSRFGGTLADLDAVARAVAVPAIRKDFLVHPVQLWEARAAGASAALLIVRALSPQELRTMIDAAAEAGLSTLVEIRDLGELDRALAVNATVIGVNNRNLETLVIDPATAPGLIPCIPAHCIAVAESGMRTVADVGPAAEAGADAILVGSAISAAADPADQVRALAGVSRRLSPRQAADARDRIAG</sequence>
<dbReference type="SUPFAM" id="SSF51366">
    <property type="entry name" value="Ribulose-phoshate binding barrel"/>
    <property type="match status" value="1"/>
</dbReference>
<evidence type="ECO:0000256" key="1">
    <source>
        <dbReference type="ARBA" id="ARBA00001633"/>
    </source>
</evidence>
<evidence type="ECO:0000256" key="3">
    <source>
        <dbReference type="ARBA" id="ARBA00012362"/>
    </source>
</evidence>
<keyword evidence="8" id="KW-0456">Lyase</keyword>
<comment type="catalytic activity">
    <reaction evidence="1">
        <text>1-(2-carboxyphenylamino)-1-deoxy-D-ribulose 5-phosphate + H(+) = (1S,2R)-1-C-(indol-3-yl)glycerol 3-phosphate + CO2 + H2O</text>
        <dbReference type="Rhea" id="RHEA:23476"/>
        <dbReference type="ChEBI" id="CHEBI:15377"/>
        <dbReference type="ChEBI" id="CHEBI:15378"/>
        <dbReference type="ChEBI" id="CHEBI:16526"/>
        <dbReference type="ChEBI" id="CHEBI:58613"/>
        <dbReference type="ChEBI" id="CHEBI:58866"/>
        <dbReference type="EC" id="4.1.1.48"/>
    </reaction>
</comment>
<evidence type="ECO:0000256" key="7">
    <source>
        <dbReference type="ARBA" id="ARBA00023141"/>
    </source>
</evidence>
<dbReference type="EC" id="4.1.1.48" evidence="3"/>
<dbReference type="AlphaFoldDB" id="A0A143BQ85"/>
<reference evidence="10 11" key="2">
    <citation type="journal article" date="2016" name="Environ. Microbiol. Rep.">
        <title>Metagenomic evidence for the presence of phototrophic Gemmatimonadetes bacteria in diverse environments.</title>
        <authorList>
            <person name="Zeng Y."/>
            <person name="Baumbach J."/>
            <person name="Barbosa E.G."/>
            <person name="Azevedo V."/>
            <person name="Zhang C."/>
            <person name="Koblizek M."/>
        </authorList>
    </citation>
    <scope>NUCLEOTIDE SEQUENCE [LARGE SCALE GENOMIC DNA]</scope>
    <source>
        <strain evidence="10 11">AP64</strain>
    </source>
</reference>
<keyword evidence="11" id="KW-1185">Reference proteome</keyword>
<evidence type="ECO:0000256" key="2">
    <source>
        <dbReference type="ARBA" id="ARBA00004696"/>
    </source>
</evidence>
<evidence type="ECO:0000256" key="8">
    <source>
        <dbReference type="ARBA" id="ARBA00023239"/>
    </source>
</evidence>
<gene>
    <name evidence="10" type="ORF">GEMMAAP_09330</name>
</gene>
<evidence type="ECO:0000313" key="11">
    <source>
        <dbReference type="Proteomes" id="UP000076404"/>
    </source>
</evidence>
<dbReference type="FunFam" id="3.20.20.70:FF:000024">
    <property type="entry name" value="Indole-3-glycerol phosphate synthase"/>
    <property type="match status" value="1"/>
</dbReference>
<keyword evidence="5" id="KW-0210">Decarboxylase</keyword>
<evidence type="ECO:0000256" key="5">
    <source>
        <dbReference type="ARBA" id="ARBA00022793"/>
    </source>
</evidence>